<feature type="non-terminal residue" evidence="1">
    <location>
        <position position="1"/>
    </location>
</feature>
<comment type="caution">
    <text evidence="1">The sequence shown here is derived from an EMBL/GenBank/DDBJ whole genome shotgun (WGS) entry which is preliminary data.</text>
</comment>
<accession>A0ABD0NIS0</accession>
<feature type="non-terminal residue" evidence="1">
    <location>
        <position position="52"/>
    </location>
</feature>
<dbReference type="PROSITE" id="PS51450">
    <property type="entry name" value="LRR"/>
    <property type="match status" value="1"/>
</dbReference>
<evidence type="ECO:0000313" key="2">
    <source>
        <dbReference type="Proteomes" id="UP001529510"/>
    </source>
</evidence>
<dbReference type="SUPFAM" id="SSF52047">
    <property type="entry name" value="RNI-like"/>
    <property type="match status" value="1"/>
</dbReference>
<dbReference type="InterPro" id="IPR032675">
    <property type="entry name" value="LRR_dom_sf"/>
</dbReference>
<dbReference type="Gene3D" id="3.80.10.10">
    <property type="entry name" value="Ribonuclease Inhibitor"/>
    <property type="match status" value="1"/>
</dbReference>
<name>A0ABD0NIS0_CIRMR</name>
<protein>
    <submittedName>
        <fullName evidence="1">Uncharacterized protein</fullName>
    </submittedName>
</protein>
<dbReference type="InterPro" id="IPR001611">
    <property type="entry name" value="Leu-rich_rpt"/>
</dbReference>
<sequence>ITEKQCVILTPSLCLKLSHLRELDLSQNKIENKGLEILCGILNNPRCKLKRL</sequence>
<gene>
    <name evidence="1" type="ORF">M9458_045423</name>
</gene>
<organism evidence="1 2">
    <name type="scientific">Cirrhinus mrigala</name>
    <name type="common">Mrigala</name>
    <dbReference type="NCBI Taxonomy" id="683832"/>
    <lineage>
        <taxon>Eukaryota</taxon>
        <taxon>Metazoa</taxon>
        <taxon>Chordata</taxon>
        <taxon>Craniata</taxon>
        <taxon>Vertebrata</taxon>
        <taxon>Euteleostomi</taxon>
        <taxon>Actinopterygii</taxon>
        <taxon>Neopterygii</taxon>
        <taxon>Teleostei</taxon>
        <taxon>Ostariophysi</taxon>
        <taxon>Cypriniformes</taxon>
        <taxon>Cyprinidae</taxon>
        <taxon>Labeoninae</taxon>
        <taxon>Labeonini</taxon>
        <taxon>Cirrhinus</taxon>
    </lineage>
</organism>
<proteinExistence type="predicted"/>
<evidence type="ECO:0000313" key="1">
    <source>
        <dbReference type="EMBL" id="KAL0161698.1"/>
    </source>
</evidence>
<dbReference type="Pfam" id="PF13516">
    <property type="entry name" value="LRR_6"/>
    <property type="match status" value="1"/>
</dbReference>
<reference evidence="1 2" key="1">
    <citation type="submission" date="2024-05" db="EMBL/GenBank/DDBJ databases">
        <title>Genome sequencing and assembly of Indian major carp, Cirrhinus mrigala (Hamilton, 1822).</title>
        <authorList>
            <person name="Mohindra V."/>
            <person name="Chowdhury L.M."/>
            <person name="Lal K."/>
            <person name="Jena J.K."/>
        </authorList>
    </citation>
    <scope>NUCLEOTIDE SEQUENCE [LARGE SCALE GENOMIC DNA]</scope>
    <source>
        <strain evidence="1">CM1030</strain>
        <tissue evidence="1">Blood</tissue>
    </source>
</reference>
<dbReference type="EMBL" id="JAMKFB020000022">
    <property type="protein sequence ID" value="KAL0161698.1"/>
    <property type="molecule type" value="Genomic_DNA"/>
</dbReference>
<keyword evidence="2" id="KW-1185">Reference proteome</keyword>
<dbReference type="Proteomes" id="UP001529510">
    <property type="component" value="Unassembled WGS sequence"/>
</dbReference>
<dbReference type="AlphaFoldDB" id="A0ABD0NIS0"/>